<dbReference type="InterPro" id="IPR042485">
    <property type="entry name" value="T7SS_EccB_R3"/>
</dbReference>
<evidence type="ECO:0000256" key="3">
    <source>
        <dbReference type="ARBA" id="ARBA00022448"/>
    </source>
</evidence>
<evidence type="ECO:0000256" key="13">
    <source>
        <dbReference type="SAM" id="Phobius"/>
    </source>
</evidence>
<dbReference type="Gene3D" id="2.40.50.910">
    <property type="entry name" value="Type VII secretion system EccB, repeat 3 domain"/>
    <property type="match status" value="1"/>
</dbReference>
<evidence type="ECO:0000256" key="11">
    <source>
        <dbReference type="ARBA" id="ARBA00023136"/>
    </source>
</evidence>
<keyword evidence="5" id="KW-0997">Cell inner membrane</keyword>
<dbReference type="FunFam" id="3.30.2390.20:FF:000001">
    <property type="entry name" value="ESX-1 secretion system ATPase EccB1"/>
    <property type="match status" value="1"/>
</dbReference>
<evidence type="ECO:0000256" key="5">
    <source>
        <dbReference type="ARBA" id="ARBA00022519"/>
    </source>
</evidence>
<dbReference type="GO" id="GO:0005576">
    <property type="term" value="C:extracellular region"/>
    <property type="evidence" value="ECO:0007669"/>
    <property type="project" value="TreeGrafter"/>
</dbReference>
<keyword evidence="4" id="KW-1003">Cell membrane</keyword>
<reference evidence="14 15" key="1">
    <citation type="journal article" date="2019" name="Emerg. Microbes Infect.">
        <title>Comprehensive subspecies identification of 175 nontuberculous mycobacteria species based on 7547 genomic profiles.</title>
        <authorList>
            <person name="Matsumoto Y."/>
            <person name="Kinjo T."/>
            <person name="Motooka D."/>
            <person name="Nabeya D."/>
            <person name="Jung N."/>
            <person name="Uechi K."/>
            <person name="Horii T."/>
            <person name="Iida T."/>
            <person name="Fujita J."/>
            <person name="Nakamura S."/>
        </authorList>
    </citation>
    <scope>NUCLEOTIDE SEQUENCE [LARGE SCALE GENOMIC DNA]</scope>
    <source>
        <strain evidence="14 15">JCM 14233</strain>
    </source>
</reference>
<accession>A0A7I7MSM0</accession>
<keyword evidence="8" id="KW-0378">Hydrolase</keyword>
<evidence type="ECO:0000256" key="12">
    <source>
        <dbReference type="SAM" id="MobiDB-lite"/>
    </source>
</evidence>
<dbReference type="EMBL" id="AP022575">
    <property type="protein sequence ID" value="BBX75185.1"/>
    <property type="molecule type" value="Genomic_DNA"/>
</dbReference>
<name>A0A7I7MSM0_9MYCO</name>
<gene>
    <name evidence="14" type="primary">eccB1</name>
    <name evidence="14" type="ORF">MSHI_30910</name>
</gene>
<dbReference type="GO" id="GO:0005524">
    <property type="term" value="F:ATP binding"/>
    <property type="evidence" value="ECO:0007669"/>
    <property type="project" value="UniProtKB-KW"/>
</dbReference>
<evidence type="ECO:0000256" key="1">
    <source>
        <dbReference type="ARBA" id="ARBA00004377"/>
    </source>
</evidence>
<sequence length="481" mass="51311">MASFRLTTRIQVSGWRFLLRRLEHAIVLRDTRMFDDPLQFYSRSTTLGIVVALMLVIGAGLLAYLNPKGNLGDATLVADRSTNQLYVILSGQLHPVYNLTSARLVLGNPANPMAVASADLNGMPKGQTIGIPGAPYATPVSSETSSVWALCDTVTAAASDAPALETVVVSMPLVPDAAIDPIRSDEAVLVSHQGKVWVVTPEGRHALDLGDRALTSAVGIAETAKPIPISEALFNALPDGGAWQLPPMPAQGAPNSLGLPDDLVIGSVFQIYTERGPQNFVVLPDGIARVSPTTADALRDVESHGLLEPPMVESSLVVKFPEQVYASPLPDEPLKLTSATEEPTLCWTWEHTPADQSPKITVLTGRHLPIPPSAMAAGIKQIQGTATVFTNSGKYVTLQSPDPRHGEAAYYIDPQGVRYGIPNEETANALGLNSPKTAPWEVVRFLVEGPVLSKDAALLEHDTLPADPSPRRFPAEPPGTR</sequence>
<dbReference type="PANTHER" id="PTHR40765">
    <property type="entry name" value="ESX-2 SECRETION SYSTEM ATPASE ECCB2"/>
    <property type="match status" value="1"/>
</dbReference>
<keyword evidence="3" id="KW-0813">Transport</keyword>
<dbReference type="Proteomes" id="UP000467236">
    <property type="component" value="Chromosome"/>
</dbReference>
<evidence type="ECO:0000256" key="7">
    <source>
        <dbReference type="ARBA" id="ARBA00022741"/>
    </source>
</evidence>
<dbReference type="GO" id="GO:0005886">
    <property type="term" value="C:plasma membrane"/>
    <property type="evidence" value="ECO:0007669"/>
    <property type="project" value="UniProtKB-SubCell"/>
</dbReference>
<evidence type="ECO:0000256" key="8">
    <source>
        <dbReference type="ARBA" id="ARBA00022801"/>
    </source>
</evidence>
<evidence type="ECO:0000256" key="9">
    <source>
        <dbReference type="ARBA" id="ARBA00022840"/>
    </source>
</evidence>
<keyword evidence="15" id="KW-1185">Reference proteome</keyword>
<protein>
    <submittedName>
        <fullName evidence="14">ESX-1 secretion system ATPase EccB1</fullName>
    </submittedName>
</protein>
<keyword evidence="7" id="KW-0547">Nucleotide-binding</keyword>
<keyword evidence="6 13" id="KW-0812">Transmembrane</keyword>
<organism evidence="14 15">
    <name type="scientific">Mycobacterium shinjukuense</name>
    <dbReference type="NCBI Taxonomy" id="398694"/>
    <lineage>
        <taxon>Bacteria</taxon>
        <taxon>Bacillati</taxon>
        <taxon>Actinomycetota</taxon>
        <taxon>Actinomycetes</taxon>
        <taxon>Mycobacteriales</taxon>
        <taxon>Mycobacteriaceae</taxon>
        <taxon>Mycobacterium</taxon>
    </lineage>
</organism>
<feature type="region of interest" description="Disordered" evidence="12">
    <location>
        <begin position="461"/>
        <end position="481"/>
    </location>
</feature>
<comment type="subcellular location">
    <subcellularLocation>
        <location evidence="1">Cell inner membrane</location>
        <topology evidence="1">Single-pass membrane protein</topology>
    </subcellularLocation>
</comment>
<dbReference type="KEGG" id="mshj:MSHI_30910"/>
<dbReference type="RefSeq" id="WP_083052540.1">
    <property type="nucleotide sequence ID" value="NZ_AP022575.1"/>
</dbReference>
<keyword evidence="11 13" id="KW-0472">Membrane</keyword>
<dbReference type="InterPro" id="IPR007795">
    <property type="entry name" value="T7SS_EccB"/>
</dbReference>
<feature type="transmembrane region" description="Helical" evidence="13">
    <location>
        <begin position="47"/>
        <end position="65"/>
    </location>
</feature>
<keyword evidence="9" id="KW-0067">ATP-binding</keyword>
<dbReference type="Gene3D" id="3.30.2390.20">
    <property type="entry name" value="Type VII secretion system EccB, repeat 1 domain"/>
    <property type="match status" value="1"/>
</dbReference>
<keyword evidence="10 13" id="KW-1133">Transmembrane helix</keyword>
<dbReference type="AlphaFoldDB" id="A0A7I7MSM0"/>
<comment type="similarity">
    <text evidence="2">Belongs to the EccB family.</text>
</comment>
<evidence type="ECO:0000313" key="14">
    <source>
        <dbReference type="EMBL" id="BBX75185.1"/>
    </source>
</evidence>
<proteinExistence type="inferred from homology"/>
<dbReference type="Pfam" id="PF05108">
    <property type="entry name" value="T7SS_ESX1_EccB"/>
    <property type="match status" value="1"/>
</dbReference>
<feature type="compositionally biased region" description="Basic and acidic residues" evidence="12">
    <location>
        <begin position="461"/>
        <end position="474"/>
    </location>
</feature>
<evidence type="ECO:0000256" key="4">
    <source>
        <dbReference type="ARBA" id="ARBA00022475"/>
    </source>
</evidence>
<evidence type="ECO:0000313" key="15">
    <source>
        <dbReference type="Proteomes" id="UP000467236"/>
    </source>
</evidence>
<dbReference type="InterPro" id="IPR044857">
    <property type="entry name" value="T7SS_EccB_R1"/>
</dbReference>
<dbReference type="GO" id="GO:0016787">
    <property type="term" value="F:hydrolase activity"/>
    <property type="evidence" value="ECO:0007669"/>
    <property type="project" value="UniProtKB-KW"/>
</dbReference>
<dbReference type="PANTHER" id="PTHR40765:SF2">
    <property type="entry name" value="ESX-2 SECRETION SYSTEM ATPASE ECCB2"/>
    <property type="match status" value="1"/>
</dbReference>
<evidence type="ECO:0000256" key="2">
    <source>
        <dbReference type="ARBA" id="ARBA00008149"/>
    </source>
</evidence>
<evidence type="ECO:0000256" key="6">
    <source>
        <dbReference type="ARBA" id="ARBA00022692"/>
    </source>
</evidence>
<dbReference type="NCBIfam" id="TIGR03919">
    <property type="entry name" value="T7SS_EccB"/>
    <property type="match status" value="1"/>
</dbReference>
<dbReference type="OrthoDB" id="3847604at2"/>
<evidence type="ECO:0000256" key="10">
    <source>
        <dbReference type="ARBA" id="ARBA00022989"/>
    </source>
</evidence>